<keyword evidence="11 15" id="KW-0057">Aromatic amino acid biosynthesis</keyword>
<protein>
    <recommendedName>
        <fullName evidence="6 15">Anthranilate synthase component 1</fullName>
        <ecNumber evidence="5 15">4.1.3.27</ecNumber>
    </recommendedName>
</protein>
<dbReference type="InterPro" id="IPR019999">
    <property type="entry name" value="Anth_synth_I-like"/>
</dbReference>
<dbReference type="InterPro" id="IPR005801">
    <property type="entry name" value="ADC_synthase"/>
</dbReference>
<sequence>MRLGETTPSPEEFSALDQPMVPVTRRLLADGETAVGIYRKLAGNRPGTVLLESAEQGKQWSRYSFVGVRSAGVLTERDGAALWLGEELPGLTDDLPGDPLAAVRTLARRLRSPRTADLPRLTGGLVGYLGYDVVRRLERLPVTAADDLGMPELALMLVTDLAVLDHHDGTVLLIANAVCGAEGYDDAVTRLDAMAADLAKAAPPGVATFATAAPPPVRSNMAPGVFADGVERVREHIRAGDAFQVVLSQRFEVPTEVEALDLYRVLRATNPSPYMYLLRFAGRESPFDVVGSSPEALVTVTGSSAVVHPPAGTRPRGATPEEDVRLAEGLLADPKERAEHVMLVDLARNDLGRVCVPGSVEVPDFMRVEHYSHVMHLVSTVAGEVAPQWDALDVFDATFPAGTVSGAPKPRAMEIIESLEPTRRALYAGTVGYLDAGGDLDMAIAIRTAVLHQGRAYVQAGAGIVADSDPATEEAETRHKARAVLSAIATAEGMRELP</sequence>
<accession>A0A1M7TS53</accession>
<dbReference type="EMBL" id="FRDM01000008">
    <property type="protein sequence ID" value="SHN73562.1"/>
    <property type="molecule type" value="Genomic_DNA"/>
</dbReference>
<keyword evidence="12 15" id="KW-0456">Lyase</keyword>
<keyword evidence="7 15" id="KW-0028">Amino-acid biosynthesis</keyword>
<evidence type="ECO:0000256" key="1">
    <source>
        <dbReference type="ARBA" id="ARBA00001946"/>
    </source>
</evidence>
<evidence type="ECO:0000256" key="7">
    <source>
        <dbReference type="ARBA" id="ARBA00022605"/>
    </source>
</evidence>
<evidence type="ECO:0000256" key="8">
    <source>
        <dbReference type="ARBA" id="ARBA00022723"/>
    </source>
</evidence>
<dbReference type="PANTHER" id="PTHR11236">
    <property type="entry name" value="AMINOBENZOATE/ANTHRANILATE SYNTHASE"/>
    <property type="match status" value="1"/>
</dbReference>
<comment type="catalytic activity">
    <reaction evidence="14 15">
        <text>chorismate + L-glutamine = anthranilate + pyruvate + L-glutamate + H(+)</text>
        <dbReference type="Rhea" id="RHEA:21732"/>
        <dbReference type="ChEBI" id="CHEBI:15361"/>
        <dbReference type="ChEBI" id="CHEBI:15378"/>
        <dbReference type="ChEBI" id="CHEBI:16567"/>
        <dbReference type="ChEBI" id="CHEBI:29748"/>
        <dbReference type="ChEBI" id="CHEBI:29985"/>
        <dbReference type="ChEBI" id="CHEBI:58359"/>
        <dbReference type="EC" id="4.1.3.27"/>
    </reaction>
</comment>
<comment type="similarity">
    <text evidence="3 15">Belongs to the anthranilate synthase component I family.</text>
</comment>
<evidence type="ECO:0000259" key="16">
    <source>
        <dbReference type="Pfam" id="PF00425"/>
    </source>
</evidence>
<keyword evidence="8 15" id="KW-0479">Metal-binding</keyword>
<evidence type="ECO:0000256" key="13">
    <source>
        <dbReference type="ARBA" id="ARBA00025634"/>
    </source>
</evidence>
<proteinExistence type="inferred from homology"/>
<dbReference type="Pfam" id="PF00425">
    <property type="entry name" value="Chorismate_bind"/>
    <property type="match status" value="1"/>
</dbReference>
<feature type="domain" description="Anthranilate synthase component I N-terminal" evidence="17">
    <location>
        <begin position="32"/>
        <end position="172"/>
    </location>
</feature>
<dbReference type="InterPro" id="IPR015890">
    <property type="entry name" value="Chorismate_C"/>
</dbReference>
<evidence type="ECO:0000256" key="10">
    <source>
        <dbReference type="ARBA" id="ARBA00022842"/>
    </source>
</evidence>
<keyword evidence="10 15" id="KW-0460">Magnesium</keyword>
<organism evidence="18 19">
    <name type="scientific">Geodermatophilus obscurus</name>
    <dbReference type="NCBI Taxonomy" id="1861"/>
    <lineage>
        <taxon>Bacteria</taxon>
        <taxon>Bacillati</taxon>
        <taxon>Actinomycetota</taxon>
        <taxon>Actinomycetes</taxon>
        <taxon>Geodermatophilales</taxon>
        <taxon>Geodermatophilaceae</taxon>
        <taxon>Geodermatophilus</taxon>
    </lineage>
</organism>
<dbReference type="InterPro" id="IPR006805">
    <property type="entry name" value="Anth_synth_I_N"/>
</dbReference>
<dbReference type="Gene3D" id="3.60.120.10">
    <property type="entry name" value="Anthranilate synthase"/>
    <property type="match status" value="1"/>
</dbReference>
<dbReference type="Proteomes" id="UP000184428">
    <property type="component" value="Unassembled WGS sequence"/>
</dbReference>
<name>A0A1M7TS53_9ACTN</name>
<keyword evidence="9 15" id="KW-0822">Tryptophan biosynthesis</keyword>
<evidence type="ECO:0000256" key="15">
    <source>
        <dbReference type="RuleBase" id="RU364045"/>
    </source>
</evidence>
<feature type="domain" description="Chorismate-utilising enzyme C-terminal" evidence="16">
    <location>
        <begin position="226"/>
        <end position="480"/>
    </location>
</feature>
<dbReference type="PRINTS" id="PR00095">
    <property type="entry name" value="ANTSNTHASEI"/>
</dbReference>
<comment type="cofactor">
    <cofactor evidence="1 15">
        <name>Mg(2+)</name>
        <dbReference type="ChEBI" id="CHEBI:18420"/>
    </cofactor>
</comment>
<evidence type="ECO:0000256" key="4">
    <source>
        <dbReference type="ARBA" id="ARBA00011575"/>
    </source>
</evidence>
<evidence type="ECO:0000313" key="18">
    <source>
        <dbReference type="EMBL" id="SHN73562.1"/>
    </source>
</evidence>
<evidence type="ECO:0000313" key="19">
    <source>
        <dbReference type="Proteomes" id="UP000184428"/>
    </source>
</evidence>
<evidence type="ECO:0000256" key="2">
    <source>
        <dbReference type="ARBA" id="ARBA00004873"/>
    </source>
</evidence>
<dbReference type="InterPro" id="IPR005256">
    <property type="entry name" value="Anth_synth_I_PabB"/>
</dbReference>
<dbReference type="NCBIfam" id="TIGR00564">
    <property type="entry name" value="trpE_most"/>
    <property type="match status" value="1"/>
</dbReference>
<dbReference type="RefSeq" id="WP_072917682.1">
    <property type="nucleotide sequence ID" value="NZ_FRDM01000008.1"/>
</dbReference>
<gene>
    <name evidence="15" type="primary">trpE</name>
    <name evidence="18" type="ORF">SAMN05660350_02132</name>
</gene>
<evidence type="ECO:0000256" key="6">
    <source>
        <dbReference type="ARBA" id="ARBA00020653"/>
    </source>
</evidence>
<dbReference type="GO" id="GO:0046872">
    <property type="term" value="F:metal ion binding"/>
    <property type="evidence" value="ECO:0007669"/>
    <property type="project" value="UniProtKB-KW"/>
</dbReference>
<dbReference type="EC" id="4.1.3.27" evidence="5 15"/>
<dbReference type="GO" id="GO:0004049">
    <property type="term" value="F:anthranilate synthase activity"/>
    <property type="evidence" value="ECO:0007669"/>
    <property type="project" value="UniProtKB-EC"/>
</dbReference>
<comment type="function">
    <text evidence="13 15">Part of a heterotetrameric complex that catalyzes the two-step biosynthesis of anthranilate, an intermediate in the biosynthesis of L-tryptophan. In the first step, the glutamine-binding beta subunit (TrpG) of anthranilate synthase (AS) provides the glutamine amidotransferase activity which generates ammonia as a substrate that, along with chorismate, is used in the second step, catalyzed by the large alpha subunit of AS (TrpE) to produce anthranilate. In the absence of TrpG, TrpE can synthesize anthranilate directly from chorismate and high concentrations of ammonia.</text>
</comment>
<reference evidence="18 19" key="1">
    <citation type="submission" date="2016-12" db="EMBL/GenBank/DDBJ databases">
        <authorList>
            <person name="Song W.-J."/>
            <person name="Kurnit D.M."/>
        </authorList>
    </citation>
    <scope>NUCLEOTIDE SEQUENCE [LARGE SCALE GENOMIC DNA]</scope>
    <source>
        <strain evidence="18 19">DSM 43162</strain>
    </source>
</reference>
<comment type="pathway">
    <text evidence="2 15">Amino-acid biosynthesis; L-tryptophan biosynthesis; L-tryptophan from chorismate: step 1/5.</text>
</comment>
<dbReference type="AlphaFoldDB" id="A0A1M7TS53"/>
<dbReference type="OrthoDB" id="3518032at2"/>
<evidence type="ECO:0000256" key="12">
    <source>
        <dbReference type="ARBA" id="ARBA00023239"/>
    </source>
</evidence>
<evidence type="ECO:0000256" key="14">
    <source>
        <dbReference type="ARBA" id="ARBA00047683"/>
    </source>
</evidence>
<dbReference type="GO" id="GO:0000162">
    <property type="term" value="P:L-tryptophan biosynthetic process"/>
    <property type="evidence" value="ECO:0007669"/>
    <property type="project" value="UniProtKB-UniPathway"/>
</dbReference>
<evidence type="ECO:0000256" key="5">
    <source>
        <dbReference type="ARBA" id="ARBA00012266"/>
    </source>
</evidence>
<evidence type="ECO:0000256" key="9">
    <source>
        <dbReference type="ARBA" id="ARBA00022822"/>
    </source>
</evidence>
<evidence type="ECO:0000259" key="17">
    <source>
        <dbReference type="Pfam" id="PF04715"/>
    </source>
</evidence>
<dbReference type="SUPFAM" id="SSF56322">
    <property type="entry name" value="ADC synthase"/>
    <property type="match status" value="1"/>
</dbReference>
<evidence type="ECO:0000256" key="11">
    <source>
        <dbReference type="ARBA" id="ARBA00023141"/>
    </source>
</evidence>
<comment type="subunit">
    <text evidence="4 15">Heterotetramer consisting of two non-identical subunits: a beta subunit (TrpG) and a large alpha subunit (TrpE).</text>
</comment>
<evidence type="ECO:0000256" key="3">
    <source>
        <dbReference type="ARBA" id="ARBA00009562"/>
    </source>
</evidence>
<dbReference type="UniPathway" id="UPA00035">
    <property type="reaction ID" value="UER00040"/>
</dbReference>
<dbReference type="PANTHER" id="PTHR11236:SF46">
    <property type="entry name" value="ANTHRANILATE SYNTHASE COMPONENT 1"/>
    <property type="match status" value="1"/>
</dbReference>
<dbReference type="Pfam" id="PF04715">
    <property type="entry name" value="Anth_synt_I_N"/>
    <property type="match status" value="1"/>
</dbReference>
<dbReference type="NCBIfam" id="NF010086">
    <property type="entry name" value="PRK13571.1"/>
    <property type="match status" value="1"/>
</dbReference>